<dbReference type="GO" id="GO:0000160">
    <property type="term" value="P:phosphorelay signal transduction system"/>
    <property type="evidence" value="ECO:0007669"/>
    <property type="project" value="InterPro"/>
</dbReference>
<dbReference type="CDD" id="cd17535">
    <property type="entry name" value="REC_NarL-like"/>
    <property type="match status" value="1"/>
</dbReference>
<dbReference type="Pfam" id="PF00196">
    <property type="entry name" value="GerE"/>
    <property type="match status" value="1"/>
</dbReference>
<evidence type="ECO:0000259" key="6">
    <source>
        <dbReference type="PROSITE" id="PS50043"/>
    </source>
</evidence>
<dbReference type="Pfam" id="PF00072">
    <property type="entry name" value="Response_reg"/>
    <property type="match status" value="1"/>
</dbReference>
<dbReference type="EMBL" id="MQWD01000001">
    <property type="protein sequence ID" value="PAP76046.1"/>
    <property type="molecule type" value="Genomic_DNA"/>
</dbReference>
<evidence type="ECO:0000256" key="3">
    <source>
        <dbReference type="ARBA" id="ARBA00023125"/>
    </source>
</evidence>
<dbReference type="InterPro" id="IPR001789">
    <property type="entry name" value="Sig_transdc_resp-reg_receiver"/>
</dbReference>
<evidence type="ECO:0000256" key="5">
    <source>
        <dbReference type="PROSITE-ProRule" id="PRU00169"/>
    </source>
</evidence>
<dbReference type="GO" id="GO:0006355">
    <property type="term" value="P:regulation of DNA-templated transcription"/>
    <property type="evidence" value="ECO:0007669"/>
    <property type="project" value="InterPro"/>
</dbReference>
<evidence type="ECO:0000256" key="1">
    <source>
        <dbReference type="ARBA" id="ARBA00022553"/>
    </source>
</evidence>
<keyword evidence="9" id="KW-1185">Reference proteome</keyword>
<proteinExistence type="predicted"/>
<keyword evidence="1 5" id="KW-0597">Phosphoprotein</keyword>
<dbReference type="Proteomes" id="UP000216339">
    <property type="component" value="Unassembled WGS sequence"/>
</dbReference>
<gene>
    <name evidence="8" type="ORF">BSZ37_06110</name>
</gene>
<keyword evidence="4" id="KW-0804">Transcription</keyword>
<name>A0A271IXR8_9BACT</name>
<dbReference type="InterPro" id="IPR058245">
    <property type="entry name" value="NreC/VraR/RcsB-like_REC"/>
</dbReference>
<dbReference type="SMART" id="SM00448">
    <property type="entry name" value="REC"/>
    <property type="match status" value="1"/>
</dbReference>
<evidence type="ECO:0000256" key="4">
    <source>
        <dbReference type="ARBA" id="ARBA00023163"/>
    </source>
</evidence>
<feature type="modified residue" description="4-aspartylphosphate" evidence="5">
    <location>
        <position position="56"/>
    </location>
</feature>
<dbReference type="PANTHER" id="PTHR43214:SF24">
    <property type="entry name" value="TRANSCRIPTIONAL REGULATORY PROTEIN NARL-RELATED"/>
    <property type="match status" value="1"/>
</dbReference>
<dbReference type="InterPro" id="IPR016032">
    <property type="entry name" value="Sig_transdc_resp-reg_C-effctor"/>
</dbReference>
<sequence length="204" mass="22071">MPPVTVVVADDHPVFRSGIRDALEKGGQIEVVGEAADGDEALKLVRRLRPDVLLLDMNMPEVPGPEVAEALREDPEAPRILAVSAYNDSAYIHGLLDAGAAGYITKDQHPTAVREAVLAVHRGEGRWFVPIPKKPEMLSPLTGREHEVLVLMARGVDNAAIGERLRIAENTVRNHLAAVYSKLGVSSAREAVAWAWENGIVKAT</sequence>
<accession>A0A271IXR8</accession>
<keyword evidence="3" id="KW-0238">DNA-binding</keyword>
<dbReference type="PANTHER" id="PTHR43214">
    <property type="entry name" value="TWO-COMPONENT RESPONSE REGULATOR"/>
    <property type="match status" value="1"/>
</dbReference>
<dbReference type="OrthoDB" id="9797341at2"/>
<dbReference type="PROSITE" id="PS00622">
    <property type="entry name" value="HTH_LUXR_1"/>
    <property type="match status" value="1"/>
</dbReference>
<dbReference type="SUPFAM" id="SSF52172">
    <property type="entry name" value="CheY-like"/>
    <property type="match status" value="1"/>
</dbReference>
<evidence type="ECO:0000313" key="8">
    <source>
        <dbReference type="EMBL" id="PAP76046.1"/>
    </source>
</evidence>
<dbReference type="CDD" id="cd06170">
    <property type="entry name" value="LuxR_C_like"/>
    <property type="match status" value="1"/>
</dbReference>
<feature type="domain" description="Response regulatory" evidence="7">
    <location>
        <begin position="5"/>
        <end position="121"/>
    </location>
</feature>
<reference evidence="8 9" key="1">
    <citation type="submission" date="2016-11" db="EMBL/GenBank/DDBJ databases">
        <title>Study of marine rhodopsin-containing bacteria.</title>
        <authorList>
            <person name="Yoshizawa S."/>
            <person name="Kumagai Y."/>
            <person name="Kogure K."/>
        </authorList>
    </citation>
    <scope>NUCLEOTIDE SEQUENCE [LARGE SCALE GENOMIC DNA]</scope>
    <source>
        <strain evidence="8 9">SAORIC-28</strain>
    </source>
</reference>
<dbReference type="InterPro" id="IPR000792">
    <property type="entry name" value="Tscrpt_reg_LuxR_C"/>
</dbReference>
<organism evidence="8 9">
    <name type="scientific">Rubrivirga marina</name>
    <dbReference type="NCBI Taxonomy" id="1196024"/>
    <lineage>
        <taxon>Bacteria</taxon>
        <taxon>Pseudomonadati</taxon>
        <taxon>Rhodothermota</taxon>
        <taxon>Rhodothermia</taxon>
        <taxon>Rhodothermales</taxon>
        <taxon>Rubricoccaceae</taxon>
        <taxon>Rubrivirga</taxon>
    </lineage>
</organism>
<dbReference type="InterPro" id="IPR039420">
    <property type="entry name" value="WalR-like"/>
</dbReference>
<feature type="domain" description="HTH luxR-type" evidence="6">
    <location>
        <begin position="134"/>
        <end position="199"/>
    </location>
</feature>
<keyword evidence="2" id="KW-0805">Transcription regulation</keyword>
<dbReference type="PRINTS" id="PR00038">
    <property type="entry name" value="HTHLUXR"/>
</dbReference>
<evidence type="ECO:0000259" key="7">
    <source>
        <dbReference type="PROSITE" id="PS50110"/>
    </source>
</evidence>
<dbReference type="PROSITE" id="PS50110">
    <property type="entry name" value="RESPONSE_REGULATORY"/>
    <property type="match status" value="1"/>
</dbReference>
<comment type="caution">
    <text evidence="8">The sequence shown here is derived from an EMBL/GenBank/DDBJ whole genome shotgun (WGS) entry which is preliminary data.</text>
</comment>
<dbReference type="RefSeq" id="WP_095509688.1">
    <property type="nucleotide sequence ID" value="NZ_MQWD01000001.1"/>
</dbReference>
<dbReference type="SMART" id="SM00421">
    <property type="entry name" value="HTH_LUXR"/>
    <property type="match status" value="1"/>
</dbReference>
<dbReference type="AlphaFoldDB" id="A0A271IXR8"/>
<protein>
    <recommendedName>
        <fullName evidence="10">DNA-binding response regulator</fullName>
    </recommendedName>
</protein>
<dbReference type="Gene3D" id="3.40.50.2300">
    <property type="match status" value="1"/>
</dbReference>
<evidence type="ECO:0000256" key="2">
    <source>
        <dbReference type="ARBA" id="ARBA00023015"/>
    </source>
</evidence>
<dbReference type="SUPFAM" id="SSF46894">
    <property type="entry name" value="C-terminal effector domain of the bipartite response regulators"/>
    <property type="match status" value="1"/>
</dbReference>
<dbReference type="PROSITE" id="PS50043">
    <property type="entry name" value="HTH_LUXR_2"/>
    <property type="match status" value="1"/>
</dbReference>
<dbReference type="InterPro" id="IPR011006">
    <property type="entry name" value="CheY-like_superfamily"/>
</dbReference>
<dbReference type="GO" id="GO:0003677">
    <property type="term" value="F:DNA binding"/>
    <property type="evidence" value="ECO:0007669"/>
    <property type="project" value="UniProtKB-KW"/>
</dbReference>
<evidence type="ECO:0008006" key="10">
    <source>
        <dbReference type="Google" id="ProtNLM"/>
    </source>
</evidence>
<evidence type="ECO:0000313" key="9">
    <source>
        <dbReference type="Proteomes" id="UP000216339"/>
    </source>
</evidence>